<dbReference type="Pfam" id="PF03405">
    <property type="entry name" value="FA_desaturase_2"/>
    <property type="match status" value="1"/>
</dbReference>
<sequence>MDTDIPWDRFDPSKVDPELLKIIKAASMVEFNARDYAQYLCNVFHDDPKFQEDAKAWAHEEVQHGASLGRWCEYADPDWNHDKHFERFVAGFRPDVDASKSIRGSRAGELVARCMVEVGTSSYYGSLGAATDEPVLKEICKRIAADELRHYKLFYANMKRYLEVEHPSKLQRFRVAMGRVLETEDDELSYAYYAANAPEDAPYDRDRYNKAYMRRAFQFYHPKQIERAVSMTWKASGFDPQSRVAKLAARGAWWFVRHRAQKLARAGM</sequence>
<dbReference type="EMBL" id="QPMH01000003">
    <property type="protein sequence ID" value="RDD63205.1"/>
    <property type="molecule type" value="Genomic_DNA"/>
</dbReference>
<comment type="cofactor">
    <cofactor evidence="1">
        <name>Fe(2+)</name>
        <dbReference type="ChEBI" id="CHEBI:29033"/>
    </cofactor>
</comment>
<evidence type="ECO:0000256" key="1">
    <source>
        <dbReference type="ARBA" id="ARBA00001954"/>
    </source>
</evidence>
<evidence type="ECO:0000256" key="3">
    <source>
        <dbReference type="ARBA" id="ARBA00022516"/>
    </source>
</evidence>
<keyword evidence="8" id="KW-0443">Lipid metabolism</keyword>
<dbReference type="InterPro" id="IPR005067">
    <property type="entry name" value="Fatty_acid_desaturase-2"/>
</dbReference>
<evidence type="ECO:0000256" key="8">
    <source>
        <dbReference type="ARBA" id="ARBA00023098"/>
    </source>
</evidence>
<keyword evidence="6" id="KW-0560">Oxidoreductase</keyword>
<evidence type="ECO:0000256" key="9">
    <source>
        <dbReference type="ARBA" id="ARBA00023160"/>
    </source>
</evidence>
<dbReference type="SUPFAM" id="SSF47240">
    <property type="entry name" value="Ferritin-like"/>
    <property type="match status" value="1"/>
</dbReference>
<proteinExistence type="inferred from homology"/>
<dbReference type="GO" id="GO:0006633">
    <property type="term" value="P:fatty acid biosynthetic process"/>
    <property type="evidence" value="ECO:0007669"/>
    <property type="project" value="UniProtKB-KW"/>
</dbReference>
<dbReference type="AlphaFoldDB" id="A0A369TFP8"/>
<dbReference type="GO" id="GO:0045300">
    <property type="term" value="F:stearoyl-[ACP] desaturase activity"/>
    <property type="evidence" value="ECO:0007669"/>
    <property type="project" value="InterPro"/>
</dbReference>
<accession>A0A369TFP8</accession>
<keyword evidence="4" id="KW-0479">Metal-binding</keyword>
<organism evidence="10 11">
    <name type="scientific">Ferruginivarius sediminum</name>
    <dbReference type="NCBI Taxonomy" id="2661937"/>
    <lineage>
        <taxon>Bacteria</taxon>
        <taxon>Pseudomonadati</taxon>
        <taxon>Pseudomonadota</taxon>
        <taxon>Alphaproteobacteria</taxon>
        <taxon>Rhodospirillales</taxon>
        <taxon>Rhodospirillaceae</taxon>
        <taxon>Ferruginivarius</taxon>
    </lineage>
</organism>
<dbReference type="Gene3D" id="1.10.620.20">
    <property type="entry name" value="Ribonucleotide Reductase, subunit A"/>
    <property type="match status" value="1"/>
</dbReference>
<evidence type="ECO:0000256" key="2">
    <source>
        <dbReference type="ARBA" id="ARBA00008749"/>
    </source>
</evidence>
<dbReference type="Proteomes" id="UP000253941">
    <property type="component" value="Unassembled WGS sequence"/>
</dbReference>
<comment type="caution">
    <text evidence="10">The sequence shown here is derived from an EMBL/GenBank/DDBJ whole genome shotgun (WGS) entry which is preliminary data.</text>
</comment>
<keyword evidence="7" id="KW-0408">Iron</keyword>
<dbReference type="InterPro" id="IPR012348">
    <property type="entry name" value="RNR-like"/>
</dbReference>
<protein>
    <submittedName>
        <fullName evidence="10">Ferritin-like domain-containing protein</fullName>
    </submittedName>
</protein>
<evidence type="ECO:0000256" key="6">
    <source>
        <dbReference type="ARBA" id="ARBA00023002"/>
    </source>
</evidence>
<evidence type="ECO:0000256" key="7">
    <source>
        <dbReference type="ARBA" id="ARBA00023004"/>
    </source>
</evidence>
<evidence type="ECO:0000313" key="10">
    <source>
        <dbReference type="EMBL" id="RDD63205.1"/>
    </source>
</evidence>
<dbReference type="InterPro" id="IPR009078">
    <property type="entry name" value="Ferritin-like_SF"/>
</dbReference>
<name>A0A369TFP8_9PROT</name>
<keyword evidence="5" id="KW-0276">Fatty acid metabolism</keyword>
<keyword evidence="3" id="KW-0444">Lipid biosynthesis</keyword>
<comment type="similarity">
    <text evidence="2">Belongs to the fatty acid desaturase type 2 family.</text>
</comment>
<evidence type="ECO:0000256" key="4">
    <source>
        <dbReference type="ARBA" id="ARBA00022723"/>
    </source>
</evidence>
<keyword evidence="9" id="KW-0275">Fatty acid biosynthesis</keyword>
<gene>
    <name evidence="10" type="ORF">DRB17_03850</name>
</gene>
<reference evidence="10 11" key="1">
    <citation type="submission" date="2018-07" db="EMBL/GenBank/DDBJ databases">
        <title>Venubactetium sediminum gen. nov., sp. nov., isolated from a marine solar saltern.</title>
        <authorList>
            <person name="Wang S."/>
        </authorList>
    </citation>
    <scope>NUCLEOTIDE SEQUENCE [LARGE SCALE GENOMIC DNA]</scope>
    <source>
        <strain evidence="10 11">WD2A32</strain>
    </source>
</reference>
<keyword evidence="11" id="KW-1185">Reference proteome</keyword>
<dbReference type="GO" id="GO:0046872">
    <property type="term" value="F:metal ion binding"/>
    <property type="evidence" value="ECO:0007669"/>
    <property type="project" value="UniProtKB-KW"/>
</dbReference>
<evidence type="ECO:0000313" key="11">
    <source>
        <dbReference type="Proteomes" id="UP000253941"/>
    </source>
</evidence>
<evidence type="ECO:0000256" key="5">
    <source>
        <dbReference type="ARBA" id="ARBA00022832"/>
    </source>
</evidence>